<sequence length="292" mass="32846">MWTDRQIQVTSVGPIDFECLKVKKIINPLDSVQPTRAFRPSFTFDQDQLVSNDVPPREYDLISSSISMVFFVLRSHTPTLCRVLCPHRVVVKKDIGSLPEKEEWIGSLPLPEGWKEERFSAGGGRGCLCQKVGRNNGSLPEEEEFVRASPPCCGGKRRDTSGLVQCLEWETPGSGRREPISFFTIPSDGREPLSFSNLSAKQRIYVLFHPPSEGREPDTMLKNFTREPPEEMGRNLKKKKTIIALGNLVTTPAVVDQRFQGWKVAAVVGKTGALERRKRWDIDIYIIAGCDV</sequence>
<proteinExistence type="predicted"/>
<evidence type="ECO:0000313" key="2">
    <source>
        <dbReference type="Proteomes" id="UP001552299"/>
    </source>
</evidence>
<evidence type="ECO:0000313" key="1">
    <source>
        <dbReference type="EMBL" id="KAL0904621.1"/>
    </source>
</evidence>
<dbReference type="Proteomes" id="UP001552299">
    <property type="component" value="Unassembled WGS sequence"/>
</dbReference>
<gene>
    <name evidence="1" type="ORF">M5K25_026750</name>
</gene>
<keyword evidence="2" id="KW-1185">Reference proteome</keyword>
<organism evidence="1 2">
    <name type="scientific">Dendrobium thyrsiflorum</name>
    <name type="common">Pinecone-like raceme dendrobium</name>
    <name type="synonym">Orchid</name>
    <dbReference type="NCBI Taxonomy" id="117978"/>
    <lineage>
        <taxon>Eukaryota</taxon>
        <taxon>Viridiplantae</taxon>
        <taxon>Streptophyta</taxon>
        <taxon>Embryophyta</taxon>
        <taxon>Tracheophyta</taxon>
        <taxon>Spermatophyta</taxon>
        <taxon>Magnoliopsida</taxon>
        <taxon>Liliopsida</taxon>
        <taxon>Asparagales</taxon>
        <taxon>Orchidaceae</taxon>
        <taxon>Epidendroideae</taxon>
        <taxon>Malaxideae</taxon>
        <taxon>Dendrobiinae</taxon>
        <taxon>Dendrobium</taxon>
    </lineage>
</organism>
<dbReference type="EMBL" id="JANQDX010000019">
    <property type="protein sequence ID" value="KAL0904621.1"/>
    <property type="molecule type" value="Genomic_DNA"/>
</dbReference>
<reference evidence="1 2" key="1">
    <citation type="journal article" date="2024" name="Plant Biotechnol. J.">
        <title>Dendrobium thyrsiflorum genome and its molecular insights into genes involved in important horticultural traits.</title>
        <authorList>
            <person name="Chen B."/>
            <person name="Wang J.Y."/>
            <person name="Zheng P.J."/>
            <person name="Li K.L."/>
            <person name="Liang Y.M."/>
            <person name="Chen X.F."/>
            <person name="Zhang C."/>
            <person name="Zhao X."/>
            <person name="He X."/>
            <person name="Zhang G.Q."/>
            <person name="Liu Z.J."/>
            <person name="Xu Q."/>
        </authorList>
    </citation>
    <scope>NUCLEOTIDE SEQUENCE [LARGE SCALE GENOMIC DNA]</scope>
    <source>
        <strain evidence="1">GZMU011</strain>
    </source>
</reference>
<accession>A0ABD0TY67</accession>
<protein>
    <submittedName>
        <fullName evidence="1">Uncharacterized protein</fullName>
    </submittedName>
</protein>
<name>A0ABD0TY67_DENTH</name>
<dbReference type="AlphaFoldDB" id="A0ABD0TY67"/>
<comment type="caution">
    <text evidence="1">The sequence shown here is derived from an EMBL/GenBank/DDBJ whole genome shotgun (WGS) entry which is preliminary data.</text>
</comment>